<reference evidence="13 14" key="1">
    <citation type="submission" date="2017-02" db="EMBL/GenBank/DDBJ databases">
        <title>Draft genome sequence of Moraxella lincolnii CCUG 9405T type strain.</title>
        <authorList>
            <person name="Salva-Serra F."/>
            <person name="Engstrom-Jakobsson H."/>
            <person name="Thorell K."/>
            <person name="Jaen-Luchoro D."/>
            <person name="Gonzales-Siles L."/>
            <person name="Karlsson R."/>
            <person name="Yazdan S."/>
            <person name="Boulund F."/>
            <person name="Johnning A."/>
            <person name="Engstrand L."/>
            <person name="Kristiansson E."/>
            <person name="Moore E."/>
        </authorList>
    </citation>
    <scope>NUCLEOTIDE SEQUENCE [LARGE SCALE GENOMIC DNA]</scope>
    <source>
        <strain evidence="13 14">CCUG 9405</strain>
    </source>
</reference>
<gene>
    <name evidence="13" type="ORF">B0682_04590</name>
</gene>
<evidence type="ECO:0000259" key="12">
    <source>
        <dbReference type="Pfam" id="PF02880"/>
    </source>
</evidence>
<proteinExistence type="inferred from homology"/>
<comment type="cofactor">
    <cofactor evidence="2">
        <name>Mg(2+)</name>
        <dbReference type="ChEBI" id="CHEBI:18420"/>
    </cofactor>
</comment>
<name>A0A1T0CHQ1_9GAMM</name>
<feature type="domain" description="Alpha-D-phosphohexomutase alpha/beta/alpha" evidence="12">
    <location>
        <begin position="331"/>
        <end position="432"/>
    </location>
</feature>
<comment type="similarity">
    <text evidence="4">Belongs to the phosphohexose mutase family.</text>
</comment>
<dbReference type="InterPro" id="IPR005841">
    <property type="entry name" value="Alpha-D-phosphohexomutase_SF"/>
</dbReference>
<dbReference type="SUPFAM" id="SSF53738">
    <property type="entry name" value="Phosphoglucomutase, first 3 domains"/>
    <property type="match status" value="3"/>
</dbReference>
<dbReference type="PRINTS" id="PR00509">
    <property type="entry name" value="PGMPMM"/>
</dbReference>
<evidence type="ECO:0000313" key="13">
    <source>
        <dbReference type="EMBL" id="OOS21878.1"/>
    </source>
</evidence>
<dbReference type="RefSeq" id="WP_078306870.1">
    <property type="nucleotide sequence ID" value="NZ_CP174475.1"/>
</dbReference>
<dbReference type="InterPro" id="IPR005846">
    <property type="entry name" value="A-D-PHexomutase_a/b/a-III"/>
</dbReference>
<protein>
    <recommendedName>
        <fullName evidence="5">phosphomannomutase</fullName>
        <ecNumber evidence="5">5.4.2.8</ecNumber>
    </recommendedName>
</protein>
<sequence length="546" mass="60618">METVNLPHPFIIQYPLFKAYDIRGNHDLFTDDFLAVLAYVFAEHYQQAGASTVVVGFDARQFSPIIADKLTHALITVGIKVLSLGLVTTPMMVFCAEQQEGHGIMVTASHSAKHYAGIKWLTHHQSPNSNDIEHFYRRMAHVHITGDMAHGRMSLNNGTDKQNPPAQSLDIFTDYQKAIKQVCQTLIDIDTKTMLQKQNQGLANGNLNHHTKPLLVIDCLNGATSAYAQRLFDEIIQMTGFAQSVIVLNDNADGNFPKGNPDPTEANRLTELANTVVKHHAKLGLAFDGDGDRLCVIDEQGRLFSQDNLLYLLGHIAISDTRLLNQSQQYQSQQEQNKPAVLFDVKCSHVLPKLIQRDGGTPILSKTGSSHLRHALKNEHRHALFAGELSGHFIFNDGHFILHDDAMYAGVRLLIWLSKHAKSLANIRDSLPSVVSTGDVYLPLPTTNRPIIDALFGWYQHGKSFLTNTSAKLIQLDTTDGLRLEYEHGVGVVRTSNTSPSLTCRIAGDDLYHFNAIKAHLVTLCKQVDTNLATQIANINIHHSCQ</sequence>
<dbReference type="PANTHER" id="PTHR43771:SF2">
    <property type="entry name" value="PHOSPHOMANNOMUTASE_PHOSPHOGLUCOMUTASE"/>
    <property type="match status" value="1"/>
</dbReference>
<keyword evidence="7" id="KW-0479">Metal-binding</keyword>
<evidence type="ECO:0000256" key="5">
    <source>
        <dbReference type="ARBA" id="ARBA00012730"/>
    </source>
</evidence>
<dbReference type="Pfam" id="PF02880">
    <property type="entry name" value="PGM_PMM_III"/>
    <property type="match status" value="1"/>
</dbReference>
<dbReference type="InterPro" id="IPR036900">
    <property type="entry name" value="A-D-PHexomutase_C_sf"/>
</dbReference>
<feature type="domain" description="Alpha-D-phosphohexomutase alpha/beta/alpha" evidence="11">
    <location>
        <begin position="214"/>
        <end position="301"/>
    </location>
</feature>
<organism evidence="13 14">
    <name type="scientific">Lwoffella lincolnii</name>
    <dbReference type="NCBI Taxonomy" id="90241"/>
    <lineage>
        <taxon>Bacteria</taxon>
        <taxon>Pseudomonadati</taxon>
        <taxon>Pseudomonadota</taxon>
        <taxon>Gammaproteobacteria</taxon>
        <taxon>Moraxellales</taxon>
        <taxon>Moraxellaceae</taxon>
        <taxon>Lwoffella</taxon>
    </lineage>
</organism>
<evidence type="ECO:0000313" key="14">
    <source>
        <dbReference type="Proteomes" id="UP000191094"/>
    </source>
</evidence>
<dbReference type="InterPro" id="IPR005845">
    <property type="entry name" value="A-D-PHexomutase_a/b/a-II"/>
</dbReference>
<feature type="domain" description="Alpha-D-phosphohexomutase alpha/beta/alpha" evidence="10">
    <location>
        <begin position="16"/>
        <end position="131"/>
    </location>
</feature>
<evidence type="ECO:0000256" key="2">
    <source>
        <dbReference type="ARBA" id="ARBA00001946"/>
    </source>
</evidence>
<accession>A0A1T0CHQ1</accession>
<evidence type="ECO:0000256" key="3">
    <source>
        <dbReference type="ARBA" id="ARBA00004699"/>
    </source>
</evidence>
<dbReference type="InterPro" id="IPR005844">
    <property type="entry name" value="A-D-PHexomutase_a/b/a-I"/>
</dbReference>
<evidence type="ECO:0000259" key="11">
    <source>
        <dbReference type="Pfam" id="PF02879"/>
    </source>
</evidence>
<keyword evidence="14" id="KW-1185">Reference proteome</keyword>
<dbReference type="PANTHER" id="PTHR43771">
    <property type="entry name" value="PHOSPHOMANNOMUTASE"/>
    <property type="match status" value="1"/>
</dbReference>
<evidence type="ECO:0000256" key="4">
    <source>
        <dbReference type="ARBA" id="ARBA00010231"/>
    </source>
</evidence>
<dbReference type="GO" id="GO:0005975">
    <property type="term" value="P:carbohydrate metabolic process"/>
    <property type="evidence" value="ECO:0007669"/>
    <property type="project" value="InterPro"/>
</dbReference>
<keyword evidence="9" id="KW-0413">Isomerase</keyword>
<dbReference type="OrthoDB" id="9803322at2"/>
<dbReference type="AlphaFoldDB" id="A0A1T0CHQ1"/>
<dbReference type="InterPro" id="IPR016055">
    <property type="entry name" value="A-D-PHexomutase_a/b/a-I/II/III"/>
</dbReference>
<dbReference type="EC" id="5.4.2.8" evidence="5"/>
<dbReference type="Proteomes" id="UP000191094">
    <property type="component" value="Unassembled WGS sequence"/>
</dbReference>
<evidence type="ECO:0000256" key="1">
    <source>
        <dbReference type="ARBA" id="ARBA00000586"/>
    </source>
</evidence>
<dbReference type="EMBL" id="MUYT01000004">
    <property type="protein sequence ID" value="OOS21878.1"/>
    <property type="molecule type" value="Genomic_DNA"/>
</dbReference>
<dbReference type="GO" id="GO:0004615">
    <property type="term" value="F:phosphomannomutase activity"/>
    <property type="evidence" value="ECO:0007669"/>
    <property type="project" value="UniProtKB-EC"/>
</dbReference>
<evidence type="ECO:0000259" key="10">
    <source>
        <dbReference type="Pfam" id="PF02878"/>
    </source>
</evidence>
<evidence type="ECO:0000256" key="7">
    <source>
        <dbReference type="ARBA" id="ARBA00022723"/>
    </source>
</evidence>
<keyword evidence="6" id="KW-0597">Phosphoprotein</keyword>
<evidence type="ECO:0000256" key="6">
    <source>
        <dbReference type="ARBA" id="ARBA00022553"/>
    </source>
</evidence>
<comment type="catalytic activity">
    <reaction evidence="1">
        <text>alpha-D-mannose 1-phosphate = D-mannose 6-phosphate</text>
        <dbReference type="Rhea" id="RHEA:11140"/>
        <dbReference type="ChEBI" id="CHEBI:58409"/>
        <dbReference type="ChEBI" id="CHEBI:58735"/>
        <dbReference type="EC" id="5.4.2.8"/>
    </reaction>
</comment>
<dbReference type="Gene3D" id="3.40.120.10">
    <property type="entry name" value="Alpha-D-Glucose-1,6-Bisphosphate, subunit A, domain 3"/>
    <property type="match status" value="3"/>
</dbReference>
<evidence type="ECO:0000256" key="9">
    <source>
        <dbReference type="ARBA" id="ARBA00023235"/>
    </source>
</evidence>
<dbReference type="SUPFAM" id="SSF55957">
    <property type="entry name" value="Phosphoglucomutase, C-terminal domain"/>
    <property type="match status" value="1"/>
</dbReference>
<dbReference type="Pfam" id="PF02878">
    <property type="entry name" value="PGM_PMM_I"/>
    <property type="match status" value="1"/>
</dbReference>
<comment type="pathway">
    <text evidence="3">Nucleotide-sugar biosynthesis; GDP-alpha-D-mannose biosynthesis; alpha-D-mannose 1-phosphate from D-fructose 6-phosphate: step 2/2.</text>
</comment>
<dbReference type="STRING" id="90241.B0682_04590"/>
<evidence type="ECO:0000256" key="8">
    <source>
        <dbReference type="ARBA" id="ARBA00022842"/>
    </source>
</evidence>
<dbReference type="Pfam" id="PF02879">
    <property type="entry name" value="PGM_PMM_II"/>
    <property type="match status" value="1"/>
</dbReference>
<dbReference type="GO" id="GO:0046872">
    <property type="term" value="F:metal ion binding"/>
    <property type="evidence" value="ECO:0007669"/>
    <property type="project" value="UniProtKB-KW"/>
</dbReference>
<keyword evidence="8" id="KW-0460">Magnesium</keyword>
<comment type="caution">
    <text evidence="13">The sequence shown here is derived from an EMBL/GenBank/DDBJ whole genome shotgun (WGS) entry which is preliminary data.</text>
</comment>
<dbReference type="Gene3D" id="3.30.310.50">
    <property type="entry name" value="Alpha-D-phosphohexomutase, C-terminal domain"/>
    <property type="match status" value="1"/>
</dbReference>